<comment type="cofactor">
    <cofactor evidence="2">
        <name>Mg(2+)</name>
        <dbReference type="ChEBI" id="CHEBI:18420"/>
    </cofactor>
</comment>
<evidence type="ECO:0000256" key="15">
    <source>
        <dbReference type="PROSITE-ProRule" id="PRU01319"/>
    </source>
</evidence>
<keyword evidence="10 14" id="KW-0479">Metal-binding</keyword>
<dbReference type="NCBIfam" id="NF000595">
    <property type="entry name" value="PRK00015.1-3"/>
    <property type="match status" value="1"/>
</dbReference>
<evidence type="ECO:0000256" key="6">
    <source>
        <dbReference type="ARBA" id="ARBA00012180"/>
    </source>
</evidence>
<evidence type="ECO:0000256" key="7">
    <source>
        <dbReference type="ARBA" id="ARBA00019179"/>
    </source>
</evidence>
<feature type="binding site" evidence="14 15">
    <location>
        <position position="166"/>
    </location>
    <ligand>
        <name>a divalent metal cation</name>
        <dbReference type="ChEBI" id="CHEBI:60240"/>
    </ligand>
</feature>
<evidence type="ECO:0000256" key="11">
    <source>
        <dbReference type="ARBA" id="ARBA00022759"/>
    </source>
</evidence>
<feature type="binding site" evidence="14 15">
    <location>
        <position position="74"/>
    </location>
    <ligand>
        <name>a divalent metal cation</name>
        <dbReference type="ChEBI" id="CHEBI:60240"/>
    </ligand>
</feature>
<evidence type="ECO:0000256" key="4">
    <source>
        <dbReference type="ARBA" id="ARBA00004496"/>
    </source>
</evidence>
<dbReference type="EMBL" id="JAGGLG010000006">
    <property type="protein sequence ID" value="MBP2017716.1"/>
    <property type="molecule type" value="Genomic_DNA"/>
</dbReference>
<evidence type="ECO:0000256" key="1">
    <source>
        <dbReference type="ARBA" id="ARBA00000077"/>
    </source>
</evidence>
<gene>
    <name evidence="14" type="primary">rnhB</name>
    <name evidence="18" type="ORF">J2Z79_001101</name>
</gene>
<dbReference type="InterPro" id="IPR036397">
    <property type="entry name" value="RNaseH_sf"/>
</dbReference>
<dbReference type="InterPro" id="IPR012337">
    <property type="entry name" value="RNaseH-like_sf"/>
</dbReference>
<dbReference type="PANTHER" id="PTHR10954:SF18">
    <property type="entry name" value="RIBONUCLEASE HII"/>
    <property type="match status" value="1"/>
</dbReference>
<reference evidence="18 19" key="1">
    <citation type="submission" date="2021-03" db="EMBL/GenBank/DDBJ databases">
        <title>Genomic Encyclopedia of Type Strains, Phase IV (KMG-IV): sequencing the most valuable type-strain genomes for metagenomic binning, comparative biology and taxonomic classification.</title>
        <authorList>
            <person name="Goeker M."/>
        </authorList>
    </citation>
    <scope>NUCLEOTIDE SEQUENCE [LARGE SCALE GENOMIC DNA]</scope>
    <source>
        <strain evidence="18 19">DSM 27138</strain>
    </source>
</reference>
<evidence type="ECO:0000259" key="17">
    <source>
        <dbReference type="PROSITE" id="PS51975"/>
    </source>
</evidence>
<comment type="cofactor">
    <cofactor evidence="14 15">
        <name>Mn(2+)</name>
        <dbReference type="ChEBI" id="CHEBI:29035"/>
    </cofactor>
    <cofactor evidence="14 15">
        <name>Mg(2+)</name>
        <dbReference type="ChEBI" id="CHEBI:18420"/>
    </cofactor>
    <text evidence="14 15">Manganese or magnesium. Binds 1 divalent metal ion per monomer in the absence of substrate. May bind a second metal ion after substrate binding.</text>
</comment>
<keyword evidence="8 14" id="KW-0963">Cytoplasm</keyword>
<dbReference type="NCBIfam" id="NF000594">
    <property type="entry name" value="PRK00015.1-1"/>
    <property type="match status" value="1"/>
</dbReference>
<dbReference type="InterPro" id="IPR001352">
    <property type="entry name" value="RNase_HII/HIII"/>
</dbReference>
<keyword evidence="9 14" id="KW-0540">Nuclease</keyword>
<dbReference type="SUPFAM" id="SSF53098">
    <property type="entry name" value="Ribonuclease H-like"/>
    <property type="match status" value="1"/>
</dbReference>
<protein>
    <recommendedName>
        <fullName evidence="7 14">Ribonuclease HII</fullName>
        <shortName evidence="14">RNase HII</shortName>
        <ecNumber evidence="6 14">3.1.26.4</ecNumber>
    </recommendedName>
</protein>
<evidence type="ECO:0000313" key="19">
    <source>
        <dbReference type="Proteomes" id="UP001519289"/>
    </source>
</evidence>
<evidence type="ECO:0000313" key="18">
    <source>
        <dbReference type="EMBL" id="MBP2017716.1"/>
    </source>
</evidence>
<sequence length="260" mass="28376">MKRLQALMAEQGPDIYPDIIAALADDPREGAQKLVRQCRTHLEERDRRRTQLHRMYSYERQLWSMGYRNVAGVDEVGRGPLAGPVVAAAVILPGEVELPGIDEVKRLSHRRRQELYGHIRATAVAVGVGMVQPEGIDEASVVVATYKALRKAVADLPVTPDYLLIDGVHLPGVTQPQVPVVGGDALSCSIAAAAVVAKVVRDEYMIEMDAKYPEYGFAHHKGYGTAEHRLALERYGPCPLHRKPAEGGTSVGAPLLFTEG</sequence>
<dbReference type="PROSITE" id="PS51975">
    <property type="entry name" value="RNASE_H_2"/>
    <property type="match status" value="1"/>
</dbReference>
<keyword evidence="19" id="KW-1185">Reference proteome</keyword>
<comment type="caution">
    <text evidence="18">The sequence shown here is derived from an EMBL/GenBank/DDBJ whole genome shotgun (WGS) entry which is preliminary data.</text>
</comment>
<evidence type="ECO:0000256" key="3">
    <source>
        <dbReference type="ARBA" id="ARBA00004065"/>
    </source>
</evidence>
<dbReference type="GO" id="GO:0004523">
    <property type="term" value="F:RNA-DNA hybrid ribonuclease activity"/>
    <property type="evidence" value="ECO:0007669"/>
    <property type="project" value="UniProtKB-EC"/>
</dbReference>
<dbReference type="InterPro" id="IPR024567">
    <property type="entry name" value="RNase_HII/HIII_dom"/>
</dbReference>
<dbReference type="RefSeq" id="WP_209465848.1">
    <property type="nucleotide sequence ID" value="NZ_JAGGLG010000006.1"/>
</dbReference>
<evidence type="ECO:0000256" key="16">
    <source>
        <dbReference type="RuleBase" id="RU003515"/>
    </source>
</evidence>
<evidence type="ECO:0000256" key="2">
    <source>
        <dbReference type="ARBA" id="ARBA00001946"/>
    </source>
</evidence>
<evidence type="ECO:0000256" key="8">
    <source>
        <dbReference type="ARBA" id="ARBA00022490"/>
    </source>
</evidence>
<dbReference type="PANTHER" id="PTHR10954">
    <property type="entry name" value="RIBONUCLEASE H2 SUBUNIT A"/>
    <property type="match status" value="1"/>
</dbReference>
<organism evidence="18 19">
    <name type="scientific">Symbiobacterium terraclitae</name>
    <dbReference type="NCBI Taxonomy" id="557451"/>
    <lineage>
        <taxon>Bacteria</taxon>
        <taxon>Bacillati</taxon>
        <taxon>Bacillota</taxon>
        <taxon>Clostridia</taxon>
        <taxon>Eubacteriales</taxon>
        <taxon>Symbiobacteriaceae</taxon>
        <taxon>Symbiobacterium</taxon>
    </lineage>
</organism>
<keyword evidence="12 14" id="KW-0378">Hydrolase</keyword>
<dbReference type="Proteomes" id="UP001519289">
    <property type="component" value="Unassembled WGS sequence"/>
</dbReference>
<dbReference type="Pfam" id="PF01351">
    <property type="entry name" value="RNase_HII"/>
    <property type="match status" value="1"/>
</dbReference>
<accession>A0ABS4JS46</accession>
<dbReference type="HAMAP" id="MF_00052_B">
    <property type="entry name" value="RNase_HII_B"/>
    <property type="match status" value="1"/>
</dbReference>
<dbReference type="CDD" id="cd07182">
    <property type="entry name" value="RNase_HII_bacteria_HII_like"/>
    <property type="match status" value="1"/>
</dbReference>
<dbReference type="InterPro" id="IPR022898">
    <property type="entry name" value="RNase_HII"/>
</dbReference>
<dbReference type="EC" id="3.1.26.4" evidence="6 14"/>
<keyword evidence="11 14" id="KW-0255">Endonuclease</keyword>
<name>A0ABS4JS46_9FIRM</name>
<evidence type="ECO:0000256" key="14">
    <source>
        <dbReference type="HAMAP-Rule" id="MF_00052"/>
    </source>
</evidence>
<comment type="subcellular location">
    <subcellularLocation>
        <location evidence="4 14">Cytoplasm</location>
    </subcellularLocation>
</comment>
<evidence type="ECO:0000256" key="9">
    <source>
        <dbReference type="ARBA" id="ARBA00022722"/>
    </source>
</evidence>
<feature type="binding site" evidence="14 15">
    <location>
        <position position="75"/>
    </location>
    <ligand>
        <name>a divalent metal cation</name>
        <dbReference type="ChEBI" id="CHEBI:60240"/>
    </ligand>
</feature>
<evidence type="ECO:0000256" key="12">
    <source>
        <dbReference type="ARBA" id="ARBA00022801"/>
    </source>
</evidence>
<evidence type="ECO:0000256" key="5">
    <source>
        <dbReference type="ARBA" id="ARBA00007383"/>
    </source>
</evidence>
<evidence type="ECO:0000256" key="10">
    <source>
        <dbReference type="ARBA" id="ARBA00022723"/>
    </source>
</evidence>
<feature type="domain" description="RNase H type-2" evidence="17">
    <location>
        <begin position="68"/>
        <end position="257"/>
    </location>
</feature>
<keyword evidence="13 14" id="KW-0464">Manganese</keyword>
<comment type="catalytic activity">
    <reaction evidence="1 14 15 16">
        <text>Endonucleolytic cleavage to 5'-phosphomonoester.</text>
        <dbReference type="EC" id="3.1.26.4"/>
    </reaction>
</comment>
<comment type="function">
    <text evidence="3 14 16">Endonuclease that specifically degrades the RNA of RNA-DNA hybrids.</text>
</comment>
<evidence type="ECO:0000256" key="13">
    <source>
        <dbReference type="ARBA" id="ARBA00023211"/>
    </source>
</evidence>
<comment type="similarity">
    <text evidence="5 14 16">Belongs to the RNase HII family.</text>
</comment>
<dbReference type="Gene3D" id="3.30.420.10">
    <property type="entry name" value="Ribonuclease H-like superfamily/Ribonuclease H"/>
    <property type="match status" value="1"/>
</dbReference>
<proteinExistence type="inferred from homology"/>